<gene>
    <name evidence="2" type="ORF">TR136973</name>
</gene>
<dbReference type="AlphaFoldDB" id="A0A0X3PGF5"/>
<protein>
    <submittedName>
        <fullName evidence="2">Uncharacterized protein</fullName>
    </submittedName>
</protein>
<feature type="non-terminal residue" evidence="2">
    <location>
        <position position="1"/>
    </location>
</feature>
<keyword evidence="1" id="KW-0472">Membrane</keyword>
<reference evidence="2" key="1">
    <citation type="submission" date="2016-01" db="EMBL/GenBank/DDBJ databases">
        <title>Reference transcriptome for the parasite Schistocephalus solidus: insights into the molecular evolution of parasitism.</title>
        <authorList>
            <person name="Hebert F.O."/>
            <person name="Grambauer S."/>
            <person name="Barber I."/>
            <person name="Landry C.R."/>
            <person name="Aubin-Horth N."/>
        </authorList>
    </citation>
    <scope>NUCLEOTIDE SEQUENCE</scope>
</reference>
<organism evidence="2">
    <name type="scientific">Schistocephalus solidus</name>
    <name type="common">Tapeworm</name>
    <dbReference type="NCBI Taxonomy" id="70667"/>
    <lineage>
        <taxon>Eukaryota</taxon>
        <taxon>Metazoa</taxon>
        <taxon>Spiralia</taxon>
        <taxon>Lophotrochozoa</taxon>
        <taxon>Platyhelminthes</taxon>
        <taxon>Cestoda</taxon>
        <taxon>Eucestoda</taxon>
        <taxon>Diphyllobothriidea</taxon>
        <taxon>Diphyllobothriidae</taxon>
        <taxon>Schistocephalus</taxon>
    </lineage>
</organism>
<sequence>LDWSHCACALPTLSIPFFATSGLVVEDEFARPLVLTHNCDIHQTENYTFRLPWLRCRVLNPNAEISSTLFLCVLCQCTHCGLHKMPYLPVIPFSPPLSLSALVFTSYIAPLVIFFPFRTFGWSLRASPLRCNASSMLICPCGVTPHGSDRVTIETMPSGRRSQPCCCRLQVNRATCSNPLILVDFDG</sequence>
<keyword evidence="1" id="KW-0812">Transmembrane</keyword>
<name>A0A0X3PGF5_SCHSO</name>
<dbReference type="EMBL" id="GEEE01014258">
    <property type="protein sequence ID" value="JAP48967.1"/>
    <property type="molecule type" value="Transcribed_RNA"/>
</dbReference>
<evidence type="ECO:0000256" key="1">
    <source>
        <dbReference type="SAM" id="Phobius"/>
    </source>
</evidence>
<keyword evidence="1" id="KW-1133">Transmembrane helix</keyword>
<evidence type="ECO:0000313" key="2">
    <source>
        <dbReference type="EMBL" id="JAP48967.1"/>
    </source>
</evidence>
<proteinExistence type="predicted"/>
<feature type="transmembrane region" description="Helical" evidence="1">
    <location>
        <begin position="97"/>
        <end position="117"/>
    </location>
</feature>
<accession>A0A0X3PGF5</accession>